<feature type="transmembrane region" description="Helical" evidence="9">
    <location>
        <begin position="53"/>
        <end position="74"/>
    </location>
</feature>
<feature type="transmembrane region" description="Helical" evidence="9">
    <location>
        <begin position="243"/>
        <end position="264"/>
    </location>
</feature>
<evidence type="ECO:0000256" key="4">
    <source>
        <dbReference type="ARBA" id="ARBA00022692"/>
    </source>
</evidence>
<evidence type="ECO:0000256" key="7">
    <source>
        <dbReference type="ARBA" id="ARBA00022989"/>
    </source>
</evidence>
<comment type="subcellular location">
    <subcellularLocation>
        <location evidence="1">Cell membrane</location>
        <topology evidence="1">Multi-pass membrane protein</topology>
    </subcellularLocation>
</comment>
<evidence type="ECO:0000256" key="2">
    <source>
        <dbReference type="ARBA" id="ARBA00022448"/>
    </source>
</evidence>
<dbReference type="SUPFAM" id="SSF90123">
    <property type="entry name" value="ABC transporter transmembrane region"/>
    <property type="match status" value="1"/>
</dbReference>
<sequence>MIKTLLAHVKEYKRPSLLAPLCAALEVFFDMSIPFVIAQLIDQGIQAGNMAVAMKFGLLMLFLAICGLTTGFLAGKFAAEASAGFAANLREGMYDNIQTFAFSNIDKYSTAGLVTRMTTDVTNVQNAYQMIIRVAVRAPLTVIFSMFMCFVVDRRLSIMFLIAVVILATSLYFIMRRAMTSFNYVFRKYDELNASVQENISGIRVVKAFVREDYENKKFTKAAENIYQLFVKAEKIVIFNNPIMMFIIFACMICLSWFGAHFIVAGSLTTGELTSLFSYIFAMMMSLMMLSMIMVMISMSTASAERISEVLTEKADIVNPENPLMEVPDGSICFDHVHFSYKHGSGEEVLSDIDLSIASGEIIGVIGGTGSGKTSFANLISRLYDVDAGSVTVGGHDVRQYDLEVLRDQVAVVLQKNILFSGTILDNLRWGNEDATEEECIEACRQACADEFIERFPDKYNTWIEQGGSNVSGGQKQRLCIARALLKKPKVLILDDSTSAVDTATDANIRRSFAETIPGTTKIIIAQRISSIQHADKILVLDGGKISGFASHDELLKTNAIYREINDVQQQDDGDFDMEGGA</sequence>
<feature type="domain" description="ABC transporter" evidence="10">
    <location>
        <begin position="332"/>
        <end position="568"/>
    </location>
</feature>
<evidence type="ECO:0000256" key="6">
    <source>
        <dbReference type="ARBA" id="ARBA00022840"/>
    </source>
</evidence>
<dbReference type="PROSITE" id="PS00211">
    <property type="entry name" value="ABC_TRANSPORTER_1"/>
    <property type="match status" value="1"/>
</dbReference>
<dbReference type="InterPro" id="IPR039421">
    <property type="entry name" value="Type_1_exporter"/>
</dbReference>
<comment type="caution">
    <text evidence="12">The sequence shown here is derived from an EMBL/GenBank/DDBJ whole genome shotgun (WGS) entry which is preliminary data.</text>
</comment>
<dbReference type="InterPro" id="IPR017871">
    <property type="entry name" value="ABC_transporter-like_CS"/>
</dbReference>
<keyword evidence="8 9" id="KW-0472">Membrane</keyword>
<keyword evidence="5" id="KW-0547">Nucleotide-binding</keyword>
<reference evidence="12 13" key="1">
    <citation type="submission" date="2019-08" db="EMBL/GenBank/DDBJ databases">
        <title>In-depth cultivation of the pig gut microbiome towards novel bacterial diversity and tailored functional studies.</title>
        <authorList>
            <person name="Wylensek D."/>
            <person name="Hitch T.C.A."/>
            <person name="Clavel T."/>
        </authorList>
    </citation>
    <scope>NUCLEOTIDE SEQUENCE [LARGE SCALE GENOMIC DNA]</scope>
    <source>
        <strain evidence="12 13">BL-178-WT-3A</strain>
    </source>
</reference>
<protein>
    <submittedName>
        <fullName evidence="12">ABC transporter ATP-binding protein</fullName>
    </submittedName>
</protein>
<dbReference type="RefSeq" id="WP_154454252.1">
    <property type="nucleotide sequence ID" value="NZ_JBNPLB010000021.1"/>
</dbReference>
<dbReference type="Gene3D" id="1.20.1560.10">
    <property type="entry name" value="ABC transporter type 1, transmembrane domain"/>
    <property type="match status" value="1"/>
</dbReference>
<evidence type="ECO:0000256" key="1">
    <source>
        <dbReference type="ARBA" id="ARBA00004651"/>
    </source>
</evidence>
<dbReference type="InterPro" id="IPR003439">
    <property type="entry name" value="ABC_transporter-like_ATP-bd"/>
</dbReference>
<dbReference type="InterPro" id="IPR011527">
    <property type="entry name" value="ABC1_TM_dom"/>
</dbReference>
<evidence type="ECO:0000256" key="9">
    <source>
        <dbReference type="SAM" id="Phobius"/>
    </source>
</evidence>
<feature type="domain" description="ABC transmembrane type-1" evidence="11">
    <location>
        <begin position="17"/>
        <end position="299"/>
    </location>
</feature>
<keyword evidence="3" id="KW-1003">Cell membrane</keyword>
<keyword evidence="4 9" id="KW-0812">Transmembrane</keyword>
<evidence type="ECO:0000256" key="8">
    <source>
        <dbReference type="ARBA" id="ARBA00023136"/>
    </source>
</evidence>
<dbReference type="Gene3D" id="3.40.50.300">
    <property type="entry name" value="P-loop containing nucleotide triphosphate hydrolases"/>
    <property type="match status" value="1"/>
</dbReference>
<dbReference type="PANTHER" id="PTHR43394:SF1">
    <property type="entry name" value="ATP-BINDING CASSETTE SUB-FAMILY B MEMBER 10, MITOCHONDRIAL"/>
    <property type="match status" value="1"/>
</dbReference>
<feature type="transmembrane region" description="Helical" evidence="9">
    <location>
        <begin position="158"/>
        <end position="175"/>
    </location>
</feature>
<dbReference type="Pfam" id="PF00005">
    <property type="entry name" value="ABC_tran"/>
    <property type="match status" value="1"/>
</dbReference>
<dbReference type="EMBL" id="VUNP01000003">
    <property type="protein sequence ID" value="MST53022.1"/>
    <property type="molecule type" value="Genomic_DNA"/>
</dbReference>
<feature type="transmembrane region" description="Helical" evidence="9">
    <location>
        <begin position="21"/>
        <end position="41"/>
    </location>
</feature>
<organism evidence="12 13">
    <name type="scientific">Streptococcus alactolyticus</name>
    <dbReference type="NCBI Taxonomy" id="29389"/>
    <lineage>
        <taxon>Bacteria</taxon>
        <taxon>Bacillati</taxon>
        <taxon>Bacillota</taxon>
        <taxon>Bacilli</taxon>
        <taxon>Lactobacillales</taxon>
        <taxon>Streptococcaceae</taxon>
        <taxon>Streptococcus</taxon>
    </lineage>
</organism>
<dbReference type="OrthoDB" id="9770415at2"/>
<keyword evidence="2" id="KW-0813">Transport</keyword>
<keyword evidence="6 12" id="KW-0067">ATP-binding</keyword>
<dbReference type="SMART" id="SM00382">
    <property type="entry name" value="AAA"/>
    <property type="match status" value="1"/>
</dbReference>
<dbReference type="SUPFAM" id="SSF52540">
    <property type="entry name" value="P-loop containing nucleoside triphosphate hydrolases"/>
    <property type="match status" value="1"/>
</dbReference>
<dbReference type="Pfam" id="PF00664">
    <property type="entry name" value="ABC_membrane"/>
    <property type="match status" value="1"/>
</dbReference>
<evidence type="ECO:0000313" key="12">
    <source>
        <dbReference type="EMBL" id="MST53022.1"/>
    </source>
</evidence>
<dbReference type="AlphaFoldDB" id="A0A6N7X449"/>
<dbReference type="CDD" id="cd18548">
    <property type="entry name" value="ABC_6TM_Tm287_like"/>
    <property type="match status" value="1"/>
</dbReference>
<dbReference type="Proteomes" id="UP000471052">
    <property type="component" value="Unassembled WGS sequence"/>
</dbReference>
<evidence type="ECO:0000313" key="13">
    <source>
        <dbReference type="Proteomes" id="UP000471052"/>
    </source>
</evidence>
<gene>
    <name evidence="12" type="ORF">FYJ82_00905</name>
</gene>
<dbReference type="InterPro" id="IPR027417">
    <property type="entry name" value="P-loop_NTPase"/>
</dbReference>
<dbReference type="GO" id="GO:0016887">
    <property type="term" value="F:ATP hydrolysis activity"/>
    <property type="evidence" value="ECO:0007669"/>
    <property type="project" value="InterPro"/>
</dbReference>
<evidence type="ECO:0000259" key="10">
    <source>
        <dbReference type="PROSITE" id="PS50893"/>
    </source>
</evidence>
<evidence type="ECO:0000259" key="11">
    <source>
        <dbReference type="PROSITE" id="PS50929"/>
    </source>
</evidence>
<dbReference type="PROSITE" id="PS50929">
    <property type="entry name" value="ABC_TM1F"/>
    <property type="match status" value="1"/>
</dbReference>
<dbReference type="InterPro" id="IPR036640">
    <property type="entry name" value="ABC1_TM_sf"/>
</dbReference>
<keyword evidence="7 9" id="KW-1133">Transmembrane helix</keyword>
<dbReference type="InterPro" id="IPR003593">
    <property type="entry name" value="AAA+_ATPase"/>
</dbReference>
<feature type="transmembrane region" description="Helical" evidence="9">
    <location>
        <begin position="276"/>
        <end position="297"/>
    </location>
</feature>
<dbReference type="GO" id="GO:0005886">
    <property type="term" value="C:plasma membrane"/>
    <property type="evidence" value="ECO:0007669"/>
    <property type="project" value="UniProtKB-SubCell"/>
</dbReference>
<name>A0A6N7X449_STRAY</name>
<dbReference type="PANTHER" id="PTHR43394">
    <property type="entry name" value="ATP-DEPENDENT PERMEASE MDL1, MITOCHONDRIAL"/>
    <property type="match status" value="1"/>
</dbReference>
<dbReference type="PROSITE" id="PS50893">
    <property type="entry name" value="ABC_TRANSPORTER_2"/>
    <property type="match status" value="1"/>
</dbReference>
<evidence type="ECO:0000256" key="3">
    <source>
        <dbReference type="ARBA" id="ARBA00022475"/>
    </source>
</evidence>
<proteinExistence type="predicted"/>
<feature type="transmembrane region" description="Helical" evidence="9">
    <location>
        <begin position="134"/>
        <end position="152"/>
    </location>
</feature>
<evidence type="ECO:0000256" key="5">
    <source>
        <dbReference type="ARBA" id="ARBA00022741"/>
    </source>
</evidence>
<accession>A0A6N7X449</accession>
<dbReference type="GO" id="GO:0015421">
    <property type="term" value="F:ABC-type oligopeptide transporter activity"/>
    <property type="evidence" value="ECO:0007669"/>
    <property type="project" value="TreeGrafter"/>
</dbReference>
<dbReference type="FunFam" id="3.40.50.300:FF:000221">
    <property type="entry name" value="Multidrug ABC transporter ATP-binding protein"/>
    <property type="match status" value="1"/>
</dbReference>
<dbReference type="GO" id="GO:0005524">
    <property type="term" value="F:ATP binding"/>
    <property type="evidence" value="ECO:0007669"/>
    <property type="project" value="UniProtKB-KW"/>
</dbReference>